<protein>
    <submittedName>
        <fullName evidence="1">Uncharacterized protein</fullName>
    </submittedName>
</protein>
<keyword evidence="2" id="KW-1185">Reference proteome</keyword>
<evidence type="ECO:0000313" key="2">
    <source>
        <dbReference type="Proteomes" id="UP000053676"/>
    </source>
</evidence>
<name>W2TJC1_NECAM</name>
<dbReference type="Proteomes" id="UP000053676">
    <property type="component" value="Unassembled WGS sequence"/>
</dbReference>
<proteinExistence type="predicted"/>
<dbReference type="KEGG" id="nai:NECAME_00244"/>
<evidence type="ECO:0000313" key="1">
    <source>
        <dbReference type="EMBL" id="ETN81893.1"/>
    </source>
</evidence>
<gene>
    <name evidence="1" type="ORF">NECAME_00244</name>
</gene>
<reference evidence="2" key="1">
    <citation type="journal article" date="2014" name="Nat. Genet.">
        <title>Genome of the human hookworm Necator americanus.</title>
        <authorList>
            <person name="Tang Y.T."/>
            <person name="Gao X."/>
            <person name="Rosa B.A."/>
            <person name="Abubucker S."/>
            <person name="Hallsworth-Pepin K."/>
            <person name="Martin J."/>
            <person name="Tyagi R."/>
            <person name="Heizer E."/>
            <person name="Zhang X."/>
            <person name="Bhonagiri-Palsikar V."/>
            <person name="Minx P."/>
            <person name="Warren W.C."/>
            <person name="Wang Q."/>
            <person name="Zhan B."/>
            <person name="Hotez P.J."/>
            <person name="Sternberg P.W."/>
            <person name="Dougall A."/>
            <person name="Gaze S.T."/>
            <person name="Mulvenna J."/>
            <person name="Sotillo J."/>
            <person name="Ranganathan S."/>
            <person name="Rabelo E.M."/>
            <person name="Wilson R.K."/>
            <person name="Felgner P.L."/>
            <person name="Bethony J."/>
            <person name="Hawdon J.M."/>
            <person name="Gasser R.B."/>
            <person name="Loukas A."/>
            <person name="Mitreva M."/>
        </authorList>
    </citation>
    <scope>NUCLEOTIDE SEQUENCE [LARGE SCALE GENOMIC DNA]</scope>
</reference>
<organism evidence="1 2">
    <name type="scientific">Necator americanus</name>
    <name type="common">Human hookworm</name>
    <dbReference type="NCBI Taxonomy" id="51031"/>
    <lineage>
        <taxon>Eukaryota</taxon>
        <taxon>Metazoa</taxon>
        <taxon>Ecdysozoa</taxon>
        <taxon>Nematoda</taxon>
        <taxon>Chromadorea</taxon>
        <taxon>Rhabditida</taxon>
        <taxon>Rhabditina</taxon>
        <taxon>Rhabditomorpha</taxon>
        <taxon>Strongyloidea</taxon>
        <taxon>Ancylostomatidae</taxon>
        <taxon>Bunostominae</taxon>
        <taxon>Necator</taxon>
    </lineage>
</organism>
<dbReference type="EMBL" id="KI658623">
    <property type="protein sequence ID" value="ETN81893.1"/>
    <property type="molecule type" value="Genomic_DNA"/>
</dbReference>
<dbReference type="AlphaFoldDB" id="W2TJC1"/>
<accession>W2TJC1</accession>
<sequence>MSFQYLRTVDGGTHEKFFKAANASGFLDDDTYYCQSIQEAAQFRSIKVTKAANEILTAMNNGDNLCLFIDGPKGTAKTSL</sequence>